<evidence type="ECO:0000313" key="18">
    <source>
        <dbReference type="Proteomes" id="UP000050864"/>
    </source>
</evidence>
<dbReference type="EMBL" id="LDJI01000020">
    <property type="protein sequence ID" value="KRG63722.1"/>
    <property type="molecule type" value="Genomic_DNA"/>
</dbReference>
<dbReference type="Gene3D" id="2.170.130.10">
    <property type="entry name" value="TonB-dependent receptor, plug domain"/>
    <property type="match status" value="1"/>
</dbReference>
<evidence type="ECO:0000256" key="11">
    <source>
        <dbReference type="ARBA" id="ARBA00023237"/>
    </source>
</evidence>
<proteinExistence type="inferred from homology"/>
<sequence>MRSHSPRASGHCLLSTLAVSIALAVSIPAFAQSTNGQVSPSASFDIPRQSMDTALTRLADQAGIRILFASDDVAGLQAPALSGSYTPEQALSALLAQTGLGWRWREAGIVVVSRAPVAQQSANGVVTGALNVSGQRADSVSGAQRDRRGSDDVYDLDLSSVYAGREQIERYKGAAPADVFKGMVNVYSGDARNSGALDPNIRGIQGPGRIPVSIDGTEQALTVWRGYMGANNRNYIDPNLIGGIQVIKGPQLQRNVNTSVGGAVVINTLDVDDILREGEGFGGEVKFEGSNNSVSPRLPTLLTGQRWSEVAGWPSATWNYYDPSLYVAPRGDGSNHLLSGDDQAYRVALGWRSERFDVLGAYAYREKGNHFAGKKDAAYYSHPAANGWDYIPFLANIYKPGDEVPNTSSQMESWLGKITYRITDSQVMQLGVRDTLSHYGEIMPSRIAWVDASTHGVPQWPLSRVDAKAYNLEYKWQPEGSRWVDLYANLWQTDTVSDTYSSGGRPNDPGAYIVPNYSGTGGSTVFSQYLRNTALANADNTRKGVSLSNSMMLADELKLIVGGSYQHESLRSDDSYWDTRINSTMRMLPRAGRRAEKELSLKLEWQPLDRLTLAGGLRYQSFWAVDDLVRKMAAEGYTDFSTRSEPTYYGMSYYTADPNLSAAQIQAFKDDYMAQGLTGSRLDDAMNFSVYNDPHSAVWLADANGRYSRDTNIFLNGSLDGVDYRQPSAIRGYTQLSPRPEMKKLQAGKQQSGNGWAPSLSAAFHINDEARVYFLHNQARRYPSLFESTLGFSASIPASDLKPEHVYSYELGYVHDLSTLLDTGDSGHADVKLAYYHHRTRDVIERDPNLMFSNLDKQTIRGIEMQSRYDNGRFFADLSAAHTLENTVCDESTAVQLDPVKGQVKRCVDNGFVGGYLVTQAIPDWTVNLLLGMRMLDRRLEVGARGVYYSAFDNPYKDNYGTQTMVPYYANTPMQWGRILTYDAYVAYRPIDAVTFELVGTNLSNLYYIDPLTRSALAAPGRTLKLSMNYRF</sequence>
<evidence type="ECO:0000256" key="1">
    <source>
        <dbReference type="ARBA" id="ARBA00004571"/>
    </source>
</evidence>
<dbReference type="InterPro" id="IPR039426">
    <property type="entry name" value="TonB-dep_rcpt-like"/>
</dbReference>
<dbReference type="Pfam" id="PF07660">
    <property type="entry name" value="STN"/>
    <property type="match status" value="1"/>
</dbReference>
<gene>
    <name evidence="17" type="ORF">ABB26_10950</name>
</gene>
<accession>A0A0R0CB19</accession>
<dbReference type="Gene3D" id="2.40.170.20">
    <property type="entry name" value="TonB-dependent receptor, beta-barrel domain"/>
    <property type="match status" value="1"/>
</dbReference>
<protein>
    <recommendedName>
        <fullName evidence="16">Secretin/TonB short N-terminal domain-containing protein</fullName>
    </recommendedName>
</protein>
<keyword evidence="8" id="KW-0408">Iron</keyword>
<dbReference type="InterPro" id="IPR012910">
    <property type="entry name" value="Plug_dom"/>
</dbReference>
<dbReference type="PROSITE" id="PS52016">
    <property type="entry name" value="TONB_DEPENDENT_REC_3"/>
    <property type="match status" value="1"/>
</dbReference>
<dbReference type="PROSITE" id="PS01156">
    <property type="entry name" value="TONB_DEPENDENT_REC_2"/>
    <property type="match status" value="1"/>
</dbReference>
<keyword evidence="7 15" id="KW-0732">Signal</keyword>
<evidence type="ECO:0000256" key="7">
    <source>
        <dbReference type="ARBA" id="ARBA00022729"/>
    </source>
</evidence>
<evidence type="ECO:0000256" key="6">
    <source>
        <dbReference type="ARBA" id="ARBA00022692"/>
    </source>
</evidence>
<dbReference type="InterPro" id="IPR010917">
    <property type="entry name" value="TonB_rcpt_CS"/>
</dbReference>
<evidence type="ECO:0000259" key="16">
    <source>
        <dbReference type="SMART" id="SM00965"/>
    </source>
</evidence>
<comment type="caution">
    <text evidence="17">The sequence shown here is derived from an EMBL/GenBank/DDBJ whole genome shotgun (WGS) entry which is preliminary data.</text>
</comment>
<keyword evidence="11 12" id="KW-0998">Cell outer membrane</keyword>
<evidence type="ECO:0000256" key="3">
    <source>
        <dbReference type="ARBA" id="ARBA00022448"/>
    </source>
</evidence>
<keyword evidence="3 12" id="KW-0813">Transport</keyword>
<dbReference type="PANTHER" id="PTHR30069">
    <property type="entry name" value="TONB-DEPENDENT OUTER MEMBRANE RECEPTOR"/>
    <property type="match status" value="1"/>
</dbReference>
<feature type="short sequence motif" description="TonB C-terminal box" evidence="13">
    <location>
        <begin position="1015"/>
        <end position="1032"/>
    </location>
</feature>
<evidence type="ECO:0000256" key="10">
    <source>
        <dbReference type="ARBA" id="ARBA00023136"/>
    </source>
</evidence>
<evidence type="ECO:0000256" key="12">
    <source>
        <dbReference type="PROSITE-ProRule" id="PRU01360"/>
    </source>
</evidence>
<evidence type="ECO:0000256" key="15">
    <source>
        <dbReference type="SAM" id="SignalP"/>
    </source>
</evidence>
<dbReference type="Pfam" id="PF07715">
    <property type="entry name" value="Plug"/>
    <property type="match status" value="1"/>
</dbReference>
<evidence type="ECO:0000256" key="5">
    <source>
        <dbReference type="ARBA" id="ARBA00022496"/>
    </source>
</evidence>
<dbReference type="STRING" id="405444.ABB26_10950"/>
<dbReference type="OrthoDB" id="6046653at2"/>
<dbReference type="Gene3D" id="3.55.50.30">
    <property type="match status" value="1"/>
</dbReference>
<dbReference type="GO" id="GO:0015344">
    <property type="term" value="F:siderophore uptake transmembrane transporter activity"/>
    <property type="evidence" value="ECO:0007669"/>
    <property type="project" value="TreeGrafter"/>
</dbReference>
<dbReference type="SMART" id="SM00965">
    <property type="entry name" value="STN"/>
    <property type="match status" value="1"/>
</dbReference>
<dbReference type="Pfam" id="PF00593">
    <property type="entry name" value="TonB_dep_Rec_b-barrel"/>
    <property type="match status" value="1"/>
</dbReference>
<feature type="domain" description="Secretin/TonB short N-terminal" evidence="16">
    <location>
        <begin position="64"/>
        <end position="115"/>
    </location>
</feature>
<evidence type="ECO:0000256" key="4">
    <source>
        <dbReference type="ARBA" id="ARBA00022452"/>
    </source>
</evidence>
<dbReference type="InterPro" id="IPR036942">
    <property type="entry name" value="Beta-barrel_TonB_sf"/>
</dbReference>
<dbReference type="InterPro" id="IPR000531">
    <property type="entry name" value="Beta-barrel_TonB"/>
</dbReference>
<dbReference type="PATRIC" id="fig|405444.3.peg.1273"/>
<keyword evidence="4 12" id="KW-1134">Transmembrane beta strand</keyword>
<comment type="subcellular location">
    <subcellularLocation>
        <location evidence="1 12">Cell outer membrane</location>
        <topology evidence="1 12">Multi-pass membrane protein</topology>
    </subcellularLocation>
</comment>
<organism evidence="17 18">
    <name type="scientific">Stenotrophomonas humi</name>
    <dbReference type="NCBI Taxonomy" id="405444"/>
    <lineage>
        <taxon>Bacteria</taxon>
        <taxon>Pseudomonadati</taxon>
        <taxon>Pseudomonadota</taxon>
        <taxon>Gammaproteobacteria</taxon>
        <taxon>Lysobacterales</taxon>
        <taxon>Lysobacteraceae</taxon>
        <taxon>Stenotrophomonas</taxon>
    </lineage>
</organism>
<evidence type="ECO:0000256" key="9">
    <source>
        <dbReference type="ARBA" id="ARBA00023077"/>
    </source>
</evidence>
<evidence type="ECO:0000256" key="2">
    <source>
        <dbReference type="ARBA" id="ARBA00009810"/>
    </source>
</evidence>
<feature type="signal peptide" evidence="15">
    <location>
        <begin position="1"/>
        <end position="31"/>
    </location>
</feature>
<keyword evidence="10 12" id="KW-0472">Membrane</keyword>
<dbReference type="InterPro" id="IPR011662">
    <property type="entry name" value="Secretin/TonB_short_N"/>
</dbReference>
<dbReference type="Proteomes" id="UP000050864">
    <property type="component" value="Unassembled WGS sequence"/>
</dbReference>
<keyword evidence="18" id="KW-1185">Reference proteome</keyword>
<dbReference type="GO" id="GO:0009279">
    <property type="term" value="C:cell outer membrane"/>
    <property type="evidence" value="ECO:0007669"/>
    <property type="project" value="UniProtKB-SubCell"/>
</dbReference>
<dbReference type="RefSeq" id="WP_152982642.1">
    <property type="nucleotide sequence ID" value="NZ_LDJI01000020.1"/>
</dbReference>
<dbReference type="SUPFAM" id="SSF56935">
    <property type="entry name" value="Porins"/>
    <property type="match status" value="1"/>
</dbReference>
<evidence type="ECO:0000256" key="13">
    <source>
        <dbReference type="PROSITE-ProRule" id="PRU10144"/>
    </source>
</evidence>
<name>A0A0R0CB19_9GAMM</name>
<dbReference type="InterPro" id="IPR037066">
    <property type="entry name" value="Plug_dom_sf"/>
</dbReference>
<feature type="chain" id="PRO_5006393795" description="Secretin/TonB short N-terminal domain-containing protein" evidence="15">
    <location>
        <begin position="32"/>
        <end position="1032"/>
    </location>
</feature>
<keyword evidence="6 12" id="KW-0812">Transmembrane</keyword>
<reference evidence="17 18" key="1">
    <citation type="submission" date="2015-05" db="EMBL/GenBank/DDBJ databases">
        <title>Genome sequencing and analysis of members of genus Stenotrophomonas.</title>
        <authorList>
            <person name="Patil P.P."/>
            <person name="Midha S."/>
            <person name="Patil P.B."/>
        </authorList>
    </citation>
    <scope>NUCLEOTIDE SEQUENCE [LARGE SCALE GENOMIC DNA]</scope>
    <source>
        <strain evidence="17 18">DSM 18929</strain>
    </source>
</reference>
<evidence type="ECO:0000256" key="14">
    <source>
        <dbReference type="RuleBase" id="RU003357"/>
    </source>
</evidence>
<keyword evidence="9 14" id="KW-0798">TonB box</keyword>
<evidence type="ECO:0000313" key="17">
    <source>
        <dbReference type="EMBL" id="KRG63722.1"/>
    </source>
</evidence>
<dbReference type="GO" id="GO:0044718">
    <property type="term" value="P:siderophore transmembrane transport"/>
    <property type="evidence" value="ECO:0007669"/>
    <property type="project" value="TreeGrafter"/>
</dbReference>
<dbReference type="PANTHER" id="PTHR30069:SF41">
    <property type="entry name" value="HEME_HEMOPEXIN UTILIZATION PROTEIN C"/>
    <property type="match status" value="1"/>
</dbReference>
<keyword evidence="5" id="KW-0410">Iron transport</keyword>
<keyword evidence="5" id="KW-0406">Ion transport</keyword>
<comment type="similarity">
    <text evidence="2 12 14">Belongs to the TonB-dependent receptor family.</text>
</comment>
<evidence type="ECO:0000256" key="8">
    <source>
        <dbReference type="ARBA" id="ARBA00023004"/>
    </source>
</evidence>
<dbReference type="AlphaFoldDB" id="A0A0R0CB19"/>